<evidence type="ECO:0000313" key="2">
    <source>
        <dbReference type="Proteomes" id="UP001497680"/>
    </source>
</evidence>
<accession>A0ACC0CJM4</accession>
<comment type="caution">
    <text evidence="1">The sequence shown here is derived from an EMBL/GenBank/DDBJ whole genome shotgun (WGS) entry which is preliminary data.</text>
</comment>
<reference evidence="1 2" key="1">
    <citation type="journal article" date="2022" name="New Phytol.">
        <title>Ecological generalism drives hyperdiversity of secondary metabolite gene clusters in xylarialean endophytes.</title>
        <authorList>
            <person name="Franco M.E.E."/>
            <person name="Wisecaver J.H."/>
            <person name="Arnold A.E."/>
            <person name="Ju Y.M."/>
            <person name="Slot J.C."/>
            <person name="Ahrendt S."/>
            <person name="Moore L.P."/>
            <person name="Eastman K.E."/>
            <person name="Scott K."/>
            <person name="Konkel Z."/>
            <person name="Mondo S.J."/>
            <person name="Kuo A."/>
            <person name="Hayes R.D."/>
            <person name="Haridas S."/>
            <person name="Andreopoulos B."/>
            <person name="Riley R."/>
            <person name="LaButti K."/>
            <person name="Pangilinan J."/>
            <person name="Lipzen A."/>
            <person name="Amirebrahimi M."/>
            <person name="Yan J."/>
            <person name="Adam C."/>
            <person name="Keymanesh K."/>
            <person name="Ng V."/>
            <person name="Louie K."/>
            <person name="Northen T."/>
            <person name="Drula E."/>
            <person name="Henrissat B."/>
            <person name="Hsieh H.M."/>
            <person name="Youens-Clark K."/>
            <person name="Lutzoni F."/>
            <person name="Miadlikowska J."/>
            <person name="Eastwood D.C."/>
            <person name="Hamelin R.C."/>
            <person name="Grigoriev I.V."/>
            <person name="U'Ren J.M."/>
        </authorList>
    </citation>
    <scope>NUCLEOTIDE SEQUENCE [LARGE SCALE GENOMIC DNA]</scope>
    <source>
        <strain evidence="1 2">ER1909</strain>
    </source>
</reference>
<name>A0ACC0CJM4_9PEZI</name>
<protein>
    <submittedName>
        <fullName evidence="1">P-loop containing nucleoside triphosphate hydrolase protein</fullName>
    </submittedName>
</protein>
<gene>
    <name evidence="1" type="ORF">F4821DRAFT_251338</name>
</gene>
<sequence>MSINGLGYFSLVAMGVVFILHFYNILFPPGCRDARGRRGLAMCHEILGMISKALARLLSKAQSYPRPLIIFILGAPGVGKGTASVYLKAAFPRLTHLSYGDLARYQDSIPGSWVSSFPRREGTSNPLLPAGDGVKLILDTIWGGVERGQMVWVIDGFPRTEEHVTEWAARMPPAACTLYLSCPPEISVSRILGRAGTSGRLDDADLEKVKSRVERAHADSKPMLSTLERSGMRIIRVDAARDVEIVKEEVLRHVLLAKQEWESDRLDLSL</sequence>
<keyword evidence="2" id="KW-1185">Reference proteome</keyword>
<keyword evidence="1" id="KW-0378">Hydrolase</keyword>
<proteinExistence type="predicted"/>
<organism evidence="1 2">
    <name type="scientific">Hypoxylon rubiginosum</name>
    <dbReference type="NCBI Taxonomy" id="110542"/>
    <lineage>
        <taxon>Eukaryota</taxon>
        <taxon>Fungi</taxon>
        <taxon>Dikarya</taxon>
        <taxon>Ascomycota</taxon>
        <taxon>Pezizomycotina</taxon>
        <taxon>Sordariomycetes</taxon>
        <taxon>Xylariomycetidae</taxon>
        <taxon>Xylariales</taxon>
        <taxon>Hypoxylaceae</taxon>
        <taxon>Hypoxylon</taxon>
    </lineage>
</organism>
<evidence type="ECO:0000313" key="1">
    <source>
        <dbReference type="EMBL" id="KAI6080525.1"/>
    </source>
</evidence>
<dbReference type="EMBL" id="MU394437">
    <property type="protein sequence ID" value="KAI6080525.1"/>
    <property type="molecule type" value="Genomic_DNA"/>
</dbReference>
<dbReference type="Proteomes" id="UP001497680">
    <property type="component" value="Unassembled WGS sequence"/>
</dbReference>